<dbReference type="GO" id="GO:1990837">
    <property type="term" value="F:sequence-specific double-stranded DNA binding"/>
    <property type="evidence" value="ECO:0007669"/>
    <property type="project" value="TreeGrafter"/>
</dbReference>
<keyword evidence="2" id="KW-0863">Zinc-finger</keyword>
<feature type="region of interest" description="Disordered" evidence="4">
    <location>
        <begin position="1"/>
        <end position="53"/>
    </location>
</feature>
<dbReference type="Gramene" id="RZC81675">
    <property type="protein sequence ID" value="RZC81675"/>
    <property type="gene ID" value="C5167_044250"/>
</dbReference>
<keyword evidence="3" id="KW-0862">Zinc</keyword>
<evidence type="ECO:0000256" key="3">
    <source>
        <dbReference type="ARBA" id="ARBA00022833"/>
    </source>
</evidence>
<evidence type="ECO:0000313" key="6">
    <source>
        <dbReference type="EMBL" id="RZC81675.1"/>
    </source>
</evidence>
<dbReference type="InterPro" id="IPR003656">
    <property type="entry name" value="Znf_BED"/>
</dbReference>
<gene>
    <name evidence="6" type="ORF">C5167_044250</name>
</gene>
<dbReference type="GO" id="GO:0005634">
    <property type="term" value="C:nucleus"/>
    <property type="evidence" value="ECO:0007669"/>
    <property type="project" value="TreeGrafter"/>
</dbReference>
<dbReference type="AlphaFoldDB" id="A0A4Y7LBV0"/>
<dbReference type="InterPro" id="IPR053031">
    <property type="entry name" value="Cuticle_assoc_protein"/>
</dbReference>
<reference evidence="6 7" key="1">
    <citation type="journal article" date="2018" name="Science">
        <title>The opium poppy genome and morphinan production.</title>
        <authorList>
            <person name="Guo L."/>
            <person name="Winzer T."/>
            <person name="Yang X."/>
            <person name="Li Y."/>
            <person name="Ning Z."/>
            <person name="He Z."/>
            <person name="Teodor R."/>
            <person name="Lu Y."/>
            <person name="Bowser T.A."/>
            <person name="Graham I.A."/>
            <person name="Ye K."/>
        </authorList>
    </citation>
    <scope>NUCLEOTIDE SEQUENCE [LARGE SCALE GENOMIC DNA]</scope>
    <source>
        <strain evidence="7">cv. HN1</strain>
        <tissue evidence="6">Leaves</tissue>
    </source>
</reference>
<dbReference type="SMART" id="SM00614">
    <property type="entry name" value="ZnF_BED"/>
    <property type="match status" value="1"/>
</dbReference>
<feature type="compositionally biased region" description="Polar residues" evidence="4">
    <location>
        <begin position="1"/>
        <end position="15"/>
    </location>
</feature>
<dbReference type="Pfam" id="PF02892">
    <property type="entry name" value="zf-BED"/>
    <property type="match status" value="1"/>
</dbReference>
<dbReference type="EMBL" id="CM010724">
    <property type="protein sequence ID" value="RZC81675.1"/>
    <property type="molecule type" value="Genomic_DNA"/>
</dbReference>
<evidence type="ECO:0000256" key="1">
    <source>
        <dbReference type="ARBA" id="ARBA00022723"/>
    </source>
</evidence>
<dbReference type="GO" id="GO:0006357">
    <property type="term" value="P:regulation of transcription by RNA polymerase II"/>
    <property type="evidence" value="ECO:0007669"/>
    <property type="project" value="TreeGrafter"/>
</dbReference>
<dbReference type="SUPFAM" id="SSF57667">
    <property type="entry name" value="beta-beta-alpha zinc fingers"/>
    <property type="match status" value="1"/>
</dbReference>
<dbReference type="Proteomes" id="UP000316621">
    <property type="component" value="Chromosome 10"/>
</dbReference>
<dbReference type="GO" id="GO:0008270">
    <property type="term" value="F:zinc ion binding"/>
    <property type="evidence" value="ECO:0007669"/>
    <property type="project" value="UniProtKB-KW"/>
</dbReference>
<sequence>MEESGSTPASVNSNALLPPLHPPPRSSNASTEVSSVGKVPTTGEAPSAPAANVSDAGTITVTAPASKKRKKTSWVWDHVDMDPPPSIMVTCKKCKQRMKADSSTHGTGNLNNHLRKCLNLIPKDSDLNTIITSTLIIPLELPEEEAETISVVLDDSPAQSFFLSKLKFKAFLYSLQLKSLLLFILGIWFCKDTLSGVFSWVEP</sequence>
<evidence type="ECO:0000259" key="5">
    <source>
        <dbReference type="Pfam" id="PF02892"/>
    </source>
</evidence>
<feature type="domain" description="BED-type" evidence="5">
    <location>
        <begin position="75"/>
        <end position="117"/>
    </location>
</feature>
<proteinExistence type="predicted"/>
<keyword evidence="7" id="KW-1185">Reference proteome</keyword>
<keyword evidence="1" id="KW-0479">Metal-binding</keyword>
<name>A0A4Y7LBV0_PAPSO</name>
<accession>A0A4Y7LBV0</accession>
<organism evidence="6 7">
    <name type="scientific">Papaver somniferum</name>
    <name type="common">Opium poppy</name>
    <dbReference type="NCBI Taxonomy" id="3469"/>
    <lineage>
        <taxon>Eukaryota</taxon>
        <taxon>Viridiplantae</taxon>
        <taxon>Streptophyta</taxon>
        <taxon>Embryophyta</taxon>
        <taxon>Tracheophyta</taxon>
        <taxon>Spermatophyta</taxon>
        <taxon>Magnoliopsida</taxon>
        <taxon>Ranunculales</taxon>
        <taxon>Papaveraceae</taxon>
        <taxon>Papaveroideae</taxon>
        <taxon>Papaver</taxon>
    </lineage>
</organism>
<evidence type="ECO:0000256" key="2">
    <source>
        <dbReference type="ARBA" id="ARBA00022771"/>
    </source>
</evidence>
<dbReference type="PANTHER" id="PTHR34396">
    <property type="entry name" value="OS03G0264950 PROTEIN-RELATED"/>
    <property type="match status" value="1"/>
</dbReference>
<protein>
    <recommendedName>
        <fullName evidence="5">BED-type domain-containing protein</fullName>
    </recommendedName>
</protein>
<dbReference type="PANTHER" id="PTHR34396:SF25">
    <property type="entry name" value="BOUNDARY ELEMENT ASSOCIATED FACTOR"/>
    <property type="match status" value="1"/>
</dbReference>
<dbReference type="InterPro" id="IPR036236">
    <property type="entry name" value="Znf_C2H2_sf"/>
</dbReference>
<evidence type="ECO:0000313" key="7">
    <source>
        <dbReference type="Proteomes" id="UP000316621"/>
    </source>
</evidence>
<evidence type="ECO:0000256" key="4">
    <source>
        <dbReference type="SAM" id="MobiDB-lite"/>
    </source>
</evidence>